<protein>
    <submittedName>
        <fullName evidence="2">Uncharacterized protein</fullName>
    </submittedName>
</protein>
<evidence type="ECO:0000313" key="3">
    <source>
        <dbReference type="Proteomes" id="UP000265520"/>
    </source>
</evidence>
<evidence type="ECO:0000313" key="2">
    <source>
        <dbReference type="EMBL" id="MCI66765.1"/>
    </source>
</evidence>
<sequence length="50" mass="5170">METEVAQLTVPDSPENDGINKDEINAKIVGDALASLTKAVSQADVTPDAS</sequence>
<dbReference type="Proteomes" id="UP000265520">
    <property type="component" value="Unassembled WGS sequence"/>
</dbReference>
<organism evidence="2 3">
    <name type="scientific">Trifolium medium</name>
    <dbReference type="NCBI Taxonomy" id="97028"/>
    <lineage>
        <taxon>Eukaryota</taxon>
        <taxon>Viridiplantae</taxon>
        <taxon>Streptophyta</taxon>
        <taxon>Embryophyta</taxon>
        <taxon>Tracheophyta</taxon>
        <taxon>Spermatophyta</taxon>
        <taxon>Magnoliopsida</taxon>
        <taxon>eudicotyledons</taxon>
        <taxon>Gunneridae</taxon>
        <taxon>Pentapetalae</taxon>
        <taxon>rosids</taxon>
        <taxon>fabids</taxon>
        <taxon>Fabales</taxon>
        <taxon>Fabaceae</taxon>
        <taxon>Papilionoideae</taxon>
        <taxon>50 kb inversion clade</taxon>
        <taxon>NPAAA clade</taxon>
        <taxon>Hologalegina</taxon>
        <taxon>IRL clade</taxon>
        <taxon>Trifolieae</taxon>
        <taxon>Trifolium</taxon>
    </lineage>
</organism>
<reference evidence="2 3" key="1">
    <citation type="journal article" date="2018" name="Front. Plant Sci.">
        <title>Red Clover (Trifolium pratense) and Zigzag Clover (T. medium) - A Picture of Genomic Similarities and Differences.</title>
        <authorList>
            <person name="Dluhosova J."/>
            <person name="Istvanek J."/>
            <person name="Nedelnik J."/>
            <person name="Repkova J."/>
        </authorList>
    </citation>
    <scope>NUCLEOTIDE SEQUENCE [LARGE SCALE GENOMIC DNA]</scope>
    <source>
        <strain evidence="3">cv. 10/8</strain>
        <tissue evidence="2">Leaf</tissue>
    </source>
</reference>
<accession>A0A392U3Z3</accession>
<keyword evidence="3" id="KW-1185">Reference proteome</keyword>
<name>A0A392U3Z3_9FABA</name>
<proteinExistence type="predicted"/>
<dbReference type="EMBL" id="LXQA010701813">
    <property type="protein sequence ID" value="MCI66765.1"/>
    <property type="molecule type" value="Genomic_DNA"/>
</dbReference>
<comment type="caution">
    <text evidence="2">The sequence shown here is derived from an EMBL/GenBank/DDBJ whole genome shotgun (WGS) entry which is preliminary data.</text>
</comment>
<feature type="non-terminal residue" evidence="2">
    <location>
        <position position="50"/>
    </location>
</feature>
<feature type="region of interest" description="Disordered" evidence="1">
    <location>
        <begin position="1"/>
        <end position="20"/>
    </location>
</feature>
<dbReference type="AlphaFoldDB" id="A0A392U3Z3"/>
<evidence type="ECO:0000256" key="1">
    <source>
        <dbReference type="SAM" id="MobiDB-lite"/>
    </source>
</evidence>